<sequence>MAQPLLPEGVNAKWCNRCGAVVRDCCKITWESWDVVPGTRKTEIWEEVKKNIWFKDEHLLRAEKATMSMMCGIFKDYKSKLNCEYVKTKTTPFKDHENITSEDWEIFVVQKTTPEAIALSEKMAALNRKNKFKVHLGLGGYKKKVGKWRAMEERNHALGKPDPLEGIEERSQNWVYARSNLTDEGELVMKDPASIEVIDKLKGTVLKQQELGLFKLEYHRDQLTQAIGMKEKGGRVRGVSSSASWKEGFSDPPAYRKRDFQKKDLQEEVTQAALDALSGGTSTGSQAGPTPPPSASTPLEPEPIKEDTPCELHLPFGYKGKTKKVATGTALPGRWLHHKDIPPDYVQVSVATVVAGHEDDEIEHPIPEVGIETLEQARAPSSCGNNVMWSSAHQVRL</sequence>
<accession>A0A8T0PIA4</accession>
<feature type="compositionally biased region" description="Low complexity" evidence="1">
    <location>
        <begin position="278"/>
        <end position="288"/>
    </location>
</feature>
<feature type="region of interest" description="Disordered" evidence="1">
    <location>
        <begin position="232"/>
        <end position="256"/>
    </location>
</feature>
<dbReference type="PANTHER" id="PTHR33018">
    <property type="entry name" value="OS10G0338966 PROTEIN-RELATED"/>
    <property type="match status" value="1"/>
</dbReference>
<evidence type="ECO:0000259" key="2">
    <source>
        <dbReference type="Pfam" id="PF26133"/>
    </source>
</evidence>
<evidence type="ECO:0000256" key="1">
    <source>
        <dbReference type="SAM" id="MobiDB-lite"/>
    </source>
</evidence>
<dbReference type="InterPro" id="IPR058352">
    <property type="entry name" value="DUF8039"/>
</dbReference>
<proteinExistence type="predicted"/>
<comment type="caution">
    <text evidence="3">The sequence shown here is derived from an EMBL/GenBank/DDBJ whole genome shotgun (WGS) entry which is preliminary data.</text>
</comment>
<name>A0A8T0PIA4_PANVG</name>
<dbReference type="Pfam" id="PF26133">
    <property type="entry name" value="DUF8039"/>
    <property type="match status" value="1"/>
</dbReference>
<evidence type="ECO:0000313" key="4">
    <source>
        <dbReference type="Proteomes" id="UP000823388"/>
    </source>
</evidence>
<gene>
    <name evidence="3" type="ORF">PVAP13_8KG344000</name>
</gene>
<organism evidence="3 4">
    <name type="scientific">Panicum virgatum</name>
    <name type="common">Blackwell switchgrass</name>
    <dbReference type="NCBI Taxonomy" id="38727"/>
    <lineage>
        <taxon>Eukaryota</taxon>
        <taxon>Viridiplantae</taxon>
        <taxon>Streptophyta</taxon>
        <taxon>Embryophyta</taxon>
        <taxon>Tracheophyta</taxon>
        <taxon>Spermatophyta</taxon>
        <taxon>Magnoliopsida</taxon>
        <taxon>Liliopsida</taxon>
        <taxon>Poales</taxon>
        <taxon>Poaceae</taxon>
        <taxon>PACMAD clade</taxon>
        <taxon>Panicoideae</taxon>
        <taxon>Panicodae</taxon>
        <taxon>Paniceae</taxon>
        <taxon>Panicinae</taxon>
        <taxon>Panicum</taxon>
        <taxon>Panicum sect. Hiantes</taxon>
    </lineage>
</organism>
<reference evidence="3" key="1">
    <citation type="submission" date="2020-05" db="EMBL/GenBank/DDBJ databases">
        <title>WGS assembly of Panicum virgatum.</title>
        <authorList>
            <person name="Lovell J.T."/>
            <person name="Jenkins J."/>
            <person name="Shu S."/>
            <person name="Juenger T.E."/>
            <person name="Schmutz J."/>
        </authorList>
    </citation>
    <scope>NUCLEOTIDE SEQUENCE</scope>
    <source>
        <strain evidence="3">AP13</strain>
    </source>
</reference>
<dbReference type="Proteomes" id="UP000823388">
    <property type="component" value="Chromosome 8K"/>
</dbReference>
<protein>
    <recommendedName>
        <fullName evidence="2">DUF8039 domain-containing protein</fullName>
    </recommendedName>
</protein>
<dbReference type="AlphaFoldDB" id="A0A8T0PIA4"/>
<feature type="region of interest" description="Disordered" evidence="1">
    <location>
        <begin position="278"/>
        <end position="304"/>
    </location>
</feature>
<feature type="domain" description="DUF8039" evidence="2">
    <location>
        <begin position="303"/>
        <end position="378"/>
    </location>
</feature>
<evidence type="ECO:0000313" key="3">
    <source>
        <dbReference type="EMBL" id="KAG2562037.1"/>
    </source>
</evidence>
<keyword evidence="4" id="KW-1185">Reference proteome</keyword>
<dbReference type="EMBL" id="CM029051">
    <property type="protein sequence ID" value="KAG2562037.1"/>
    <property type="molecule type" value="Genomic_DNA"/>
</dbReference>
<dbReference type="PANTHER" id="PTHR33018:SF19">
    <property type="entry name" value="OS12G0558775 PROTEIN"/>
    <property type="match status" value="1"/>
</dbReference>